<sequence>MNVLAHLHLATLAQSSLVGNVVADFVKGNPYQQYHTVIADGIMMHRRIDAMIDNIPEVRQAKSLFATENQRVAFITLDVVWDHFLSKHWSQFMKNSTVTEFSEAARQQILPDFSMMPESFQRFMSALWRENWLEEYRHIEAIDDTLSSMAKRRPKLSALKDSFTDFTLHYDALEQLFFQFYPRLIELAKNAKL</sequence>
<dbReference type="PANTHER" id="PTHR38764">
    <property type="entry name" value="ACYL CARRIER PROTEIN PHOSPHODIESTERASE"/>
    <property type="match status" value="1"/>
</dbReference>
<keyword evidence="4" id="KW-0276">Fatty acid metabolism</keyword>
<dbReference type="Proteomes" id="UP000501168">
    <property type="component" value="Chromosome"/>
</dbReference>
<dbReference type="AlphaFoldDB" id="A0A6G9ICI9"/>
<evidence type="ECO:0000256" key="1">
    <source>
        <dbReference type="ARBA" id="ARBA00022516"/>
    </source>
</evidence>
<reference evidence="5 6" key="1">
    <citation type="submission" date="2020-03" db="EMBL/GenBank/DDBJ databases">
        <title>Complete genome sequence of Orbus sp. IPMB12 (BCRC 80908).</title>
        <authorList>
            <person name="Lo W.-S."/>
            <person name="Chang T.-H."/>
            <person name="Kuo C.-H."/>
        </authorList>
    </citation>
    <scope>NUCLEOTIDE SEQUENCE [LARGE SCALE GENOMIC DNA]</scope>
    <source>
        <strain evidence="5 6">IPMB12</strain>
    </source>
</reference>
<keyword evidence="6" id="KW-1185">Reference proteome</keyword>
<keyword evidence="2" id="KW-0378">Hydrolase</keyword>
<dbReference type="EMBL" id="CP050253">
    <property type="protein sequence ID" value="QIQ21948.1"/>
    <property type="molecule type" value="Genomic_DNA"/>
</dbReference>
<organism evidence="5 6">
    <name type="scientific">Zophobihabitans entericus</name>
    <dbReference type="NCBI Taxonomy" id="1635327"/>
    <lineage>
        <taxon>Bacteria</taxon>
        <taxon>Pseudomonadati</taxon>
        <taxon>Pseudomonadota</taxon>
        <taxon>Gammaproteobacteria</taxon>
        <taxon>Orbales</taxon>
        <taxon>Orbaceae</taxon>
        <taxon>Zophobihabitans</taxon>
    </lineage>
</organism>
<dbReference type="InterPro" id="IPR007431">
    <property type="entry name" value="ACP_PD"/>
</dbReference>
<keyword evidence="4" id="KW-0275">Fatty acid biosynthesis</keyword>
<dbReference type="PIRSF" id="PIRSF011489">
    <property type="entry name" value="DUF479"/>
    <property type="match status" value="1"/>
</dbReference>
<dbReference type="FunCoup" id="A0A6G9ICI9">
    <property type="interactions" value="28"/>
</dbReference>
<protein>
    <submittedName>
        <fullName evidence="5">DUF479 domain-containing protein</fullName>
    </submittedName>
</protein>
<gene>
    <name evidence="5" type="ORF">IPMB12_09805</name>
</gene>
<evidence type="ECO:0000313" key="6">
    <source>
        <dbReference type="Proteomes" id="UP000501168"/>
    </source>
</evidence>
<evidence type="ECO:0000256" key="4">
    <source>
        <dbReference type="ARBA" id="ARBA00023160"/>
    </source>
</evidence>
<dbReference type="GO" id="GO:0008770">
    <property type="term" value="F:[acyl-carrier-protein] phosphodiesterase activity"/>
    <property type="evidence" value="ECO:0007669"/>
    <property type="project" value="InterPro"/>
</dbReference>
<keyword evidence="3" id="KW-0443">Lipid metabolism</keyword>
<dbReference type="PANTHER" id="PTHR38764:SF1">
    <property type="entry name" value="ACYL CARRIER PROTEIN PHOSPHODIESTERASE"/>
    <property type="match status" value="1"/>
</dbReference>
<dbReference type="KEGG" id="orb:IPMB12_09805"/>
<dbReference type="InParanoid" id="A0A6G9ICI9"/>
<dbReference type="RefSeq" id="WP_166917243.1">
    <property type="nucleotide sequence ID" value="NZ_CP050253.1"/>
</dbReference>
<name>A0A6G9ICI9_9GAMM</name>
<dbReference type="GO" id="GO:0006633">
    <property type="term" value="P:fatty acid biosynthetic process"/>
    <property type="evidence" value="ECO:0007669"/>
    <property type="project" value="UniProtKB-KW"/>
</dbReference>
<accession>A0A6G9ICI9</accession>
<keyword evidence="1" id="KW-0444">Lipid biosynthesis</keyword>
<evidence type="ECO:0000313" key="5">
    <source>
        <dbReference type="EMBL" id="QIQ21948.1"/>
    </source>
</evidence>
<evidence type="ECO:0000256" key="3">
    <source>
        <dbReference type="ARBA" id="ARBA00023098"/>
    </source>
</evidence>
<proteinExistence type="predicted"/>
<dbReference type="Pfam" id="PF04336">
    <property type="entry name" value="ACP_PD"/>
    <property type="match status" value="1"/>
</dbReference>
<evidence type="ECO:0000256" key="2">
    <source>
        <dbReference type="ARBA" id="ARBA00022801"/>
    </source>
</evidence>